<dbReference type="EMBL" id="BQFW01000008">
    <property type="protein sequence ID" value="GJJ73917.1"/>
    <property type="molecule type" value="Genomic_DNA"/>
</dbReference>
<feature type="region of interest" description="Disordered" evidence="1">
    <location>
        <begin position="95"/>
        <end position="123"/>
    </location>
</feature>
<feature type="compositionally biased region" description="Polar residues" evidence="1">
    <location>
        <begin position="113"/>
        <end position="123"/>
    </location>
</feature>
<feature type="region of interest" description="Disordered" evidence="1">
    <location>
        <begin position="628"/>
        <end position="677"/>
    </location>
</feature>
<reference evidence="2" key="1">
    <citation type="submission" date="2021-11" db="EMBL/GenBank/DDBJ databases">
        <authorList>
            <person name="Herlambang A."/>
            <person name="Guo Y."/>
            <person name="Takashima Y."/>
            <person name="Nishizawa T."/>
        </authorList>
    </citation>
    <scope>NUCLEOTIDE SEQUENCE</scope>
    <source>
        <strain evidence="2">E1425</strain>
    </source>
</reference>
<feature type="compositionally biased region" description="Low complexity" evidence="1">
    <location>
        <begin position="46"/>
        <end position="57"/>
    </location>
</feature>
<dbReference type="OrthoDB" id="2424131at2759"/>
<organism evidence="2 3">
    <name type="scientific">Entomortierella parvispora</name>
    <dbReference type="NCBI Taxonomy" id="205924"/>
    <lineage>
        <taxon>Eukaryota</taxon>
        <taxon>Fungi</taxon>
        <taxon>Fungi incertae sedis</taxon>
        <taxon>Mucoromycota</taxon>
        <taxon>Mortierellomycotina</taxon>
        <taxon>Mortierellomycetes</taxon>
        <taxon>Mortierellales</taxon>
        <taxon>Mortierellaceae</taxon>
        <taxon>Entomortierella</taxon>
    </lineage>
</organism>
<comment type="caution">
    <text evidence="2">The sequence shown here is derived from an EMBL/GenBank/DDBJ whole genome shotgun (WGS) entry which is preliminary data.</text>
</comment>
<protein>
    <submittedName>
        <fullName evidence="2">Uncharacterized protein</fullName>
    </submittedName>
</protein>
<evidence type="ECO:0000313" key="3">
    <source>
        <dbReference type="Proteomes" id="UP000827284"/>
    </source>
</evidence>
<name>A0A9P3HC47_9FUNG</name>
<sequence length="703" mass="78553">MALKQQQTAPFQLRNPYRLDRPTYDPVEVWDSAIIEEEEIHRRLQLQDQQQAHLQQRPLPPQPCEDTNGSTSWHGIKRIRDYQKKNSSEKRLLKQLHQASQQPQDEGLPSYNRAVSDNSNSQHQHHVQCNSYFGQSWFSQGAFHRTSSSALGNVSSKGAASQMPVPAITVTHHIESHSELTFERHVEWLTQTALWWDMPVVHLYPAPESPVAIEYVETAASKFASWVNFVKIPVKEATRLGPGATAVKAPAPPTSTSRVKGSRAIKSRRDSSSTPSTVDSQEDGGLVTGQTKQHKEEGARPAAESATPGATSTDSIIGYVFVGSADEQAQYHHVFETMERLYPKIEIRYINSFEPHHLQSRRQQELREEPCVHSLSWIHYWSAAKESQVLQSKIVNEVVRVRPMWVNNENLHRNYVPPTPPPSINPASSTATLMSTASSDTLSTELVYVIYEDPKTDDSLRGVPSSVSISSLQDVDVVAHNEDADMNPFQIEQQQEQATVQQEISLQADLSASSDNNMGEQEDDHTVISSLCLEKIEVKRRSLLLKRPSLSRAHSSWDIRHDHHDHQHHLHLYTHDKTIVGGANNGRRSKTWALTSFIRAESQKKSGASVANDYRRSVSAPMLAFSNKSDQLDLGDDEDFTMSPPPSSPTSAGSPTSTSSDNSSKASLSSNSSSSSRLGHRLVHLAQRLGVYKMRESLVMVDM</sequence>
<feature type="region of interest" description="Disordered" evidence="1">
    <location>
        <begin position="46"/>
        <end position="76"/>
    </location>
</feature>
<feature type="region of interest" description="Disordered" evidence="1">
    <location>
        <begin position="244"/>
        <end position="311"/>
    </location>
</feature>
<feature type="compositionally biased region" description="Low complexity" evidence="1">
    <location>
        <begin position="649"/>
        <end position="676"/>
    </location>
</feature>
<gene>
    <name evidence="2" type="ORF">EMPS_06275</name>
</gene>
<feature type="region of interest" description="Disordered" evidence="1">
    <location>
        <begin position="1"/>
        <end position="20"/>
    </location>
</feature>
<evidence type="ECO:0000313" key="2">
    <source>
        <dbReference type="EMBL" id="GJJ73917.1"/>
    </source>
</evidence>
<reference evidence="2" key="2">
    <citation type="journal article" date="2022" name="Microbiol. Resour. Announc.">
        <title>Whole-Genome Sequence of Entomortierella parvispora E1425, a Mucoromycotan Fungus Associated with Burkholderiaceae-Related Endosymbiotic Bacteria.</title>
        <authorList>
            <person name="Herlambang A."/>
            <person name="Guo Y."/>
            <person name="Takashima Y."/>
            <person name="Narisawa K."/>
            <person name="Ohta H."/>
            <person name="Nishizawa T."/>
        </authorList>
    </citation>
    <scope>NUCLEOTIDE SEQUENCE</scope>
    <source>
        <strain evidence="2">E1425</strain>
    </source>
</reference>
<dbReference type="AlphaFoldDB" id="A0A9P3HC47"/>
<feature type="compositionally biased region" description="Polar residues" evidence="1">
    <location>
        <begin position="1"/>
        <end position="10"/>
    </location>
</feature>
<dbReference type="Proteomes" id="UP000827284">
    <property type="component" value="Unassembled WGS sequence"/>
</dbReference>
<accession>A0A9P3HC47</accession>
<evidence type="ECO:0000256" key="1">
    <source>
        <dbReference type="SAM" id="MobiDB-lite"/>
    </source>
</evidence>
<keyword evidence="3" id="KW-1185">Reference proteome</keyword>
<proteinExistence type="predicted"/>